<comment type="subcellular location">
    <subcellularLocation>
        <location evidence="1">Secreted</location>
    </subcellularLocation>
</comment>
<evidence type="ECO:0000313" key="8">
    <source>
        <dbReference type="Proteomes" id="UP000077115"/>
    </source>
</evidence>
<proteinExistence type="inferred from homology"/>
<dbReference type="VEuPathDB" id="FungiDB:BDEG_26699"/>
<feature type="compositionally biased region" description="Basic residues" evidence="5">
    <location>
        <begin position="562"/>
        <end position="582"/>
    </location>
</feature>
<feature type="chain" id="PRO_5008077868" evidence="6">
    <location>
        <begin position="18"/>
        <end position="589"/>
    </location>
</feature>
<dbReference type="AlphaFoldDB" id="A0A177WTV6"/>
<reference evidence="7 8" key="1">
    <citation type="submission" date="2006-10" db="EMBL/GenBank/DDBJ databases">
        <title>The Genome Sequence of Batrachochytrium dendrobatidis JEL423.</title>
        <authorList>
            <consortium name="The Broad Institute Genome Sequencing Platform"/>
            <person name="Birren B."/>
            <person name="Lander E."/>
            <person name="Galagan J."/>
            <person name="Cuomo C."/>
            <person name="Devon K."/>
            <person name="Jaffe D."/>
            <person name="Butler J."/>
            <person name="Alvarez P."/>
            <person name="Gnerre S."/>
            <person name="Grabherr M."/>
            <person name="Kleber M."/>
            <person name="Mauceli E."/>
            <person name="Brockman W."/>
            <person name="Young S."/>
            <person name="LaButti K."/>
            <person name="Sykes S."/>
            <person name="DeCaprio D."/>
            <person name="Crawford M."/>
            <person name="Koehrsen M."/>
            <person name="Engels R."/>
            <person name="Montgomery P."/>
            <person name="Pearson M."/>
            <person name="Howarth C."/>
            <person name="Larson L."/>
            <person name="White J."/>
            <person name="O'Leary S."/>
            <person name="Kodira C."/>
            <person name="Zeng Q."/>
            <person name="Yandava C."/>
            <person name="Alvarado L."/>
            <person name="Longcore J."/>
            <person name="James T."/>
        </authorList>
    </citation>
    <scope>NUCLEOTIDE SEQUENCE [LARGE SCALE GENOMIC DNA]</scope>
    <source>
        <strain evidence="7 8">JEL423</strain>
    </source>
</reference>
<keyword evidence="2" id="KW-0964">Secreted</keyword>
<dbReference type="Gene3D" id="3.80.10.10">
    <property type="entry name" value="Ribonuclease Inhibitor"/>
    <property type="match status" value="1"/>
</dbReference>
<feature type="signal peptide" evidence="6">
    <location>
        <begin position="1"/>
        <end position="17"/>
    </location>
</feature>
<evidence type="ECO:0000256" key="1">
    <source>
        <dbReference type="ARBA" id="ARBA00004613"/>
    </source>
</evidence>
<evidence type="ECO:0000256" key="3">
    <source>
        <dbReference type="ARBA" id="ARBA00022729"/>
    </source>
</evidence>
<evidence type="ECO:0000256" key="6">
    <source>
        <dbReference type="SAM" id="SignalP"/>
    </source>
</evidence>
<evidence type="ECO:0000256" key="5">
    <source>
        <dbReference type="SAM" id="MobiDB-lite"/>
    </source>
</evidence>
<feature type="compositionally biased region" description="Basic residues" evidence="5">
    <location>
        <begin position="510"/>
        <end position="543"/>
    </location>
</feature>
<evidence type="ECO:0000313" key="7">
    <source>
        <dbReference type="EMBL" id="OAJ43332.1"/>
    </source>
</evidence>
<dbReference type="InterPro" id="IPR006766">
    <property type="entry name" value="EXORDIUM-like"/>
</dbReference>
<organism evidence="7 8">
    <name type="scientific">Batrachochytrium dendrobatidis (strain JEL423)</name>
    <dbReference type="NCBI Taxonomy" id="403673"/>
    <lineage>
        <taxon>Eukaryota</taxon>
        <taxon>Fungi</taxon>
        <taxon>Fungi incertae sedis</taxon>
        <taxon>Chytridiomycota</taxon>
        <taxon>Chytridiomycota incertae sedis</taxon>
        <taxon>Chytridiomycetes</taxon>
        <taxon>Rhizophydiales</taxon>
        <taxon>Rhizophydiales incertae sedis</taxon>
        <taxon>Batrachochytrium</taxon>
    </lineage>
</organism>
<dbReference type="PANTHER" id="PTHR31279">
    <property type="entry name" value="PROTEIN EXORDIUM-LIKE 5"/>
    <property type="match status" value="1"/>
</dbReference>
<feature type="compositionally biased region" description="Polar residues" evidence="5">
    <location>
        <begin position="479"/>
        <end position="509"/>
    </location>
</feature>
<name>A0A177WTV6_BATDL</name>
<protein>
    <submittedName>
        <fullName evidence="7">Uncharacterized protein</fullName>
    </submittedName>
</protein>
<dbReference type="Proteomes" id="UP000077115">
    <property type="component" value="Unassembled WGS sequence"/>
</dbReference>
<dbReference type="InterPro" id="IPR032675">
    <property type="entry name" value="LRR_dom_sf"/>
</dbReference>
<dbReference type="Pfam" id="PF04674">
    <property type="entry name" value="Phi_1"/>
    <property type="match status" value="1"/>
</dbReference>
<feature type="region of interest" description="Disordered" evidence="5">
    <location>
        <begin position="479"/>
        <end position="589"/>
    </location>
</feature>
<accession>A0A177WTV6</accession>
<sequence>MIASALIAFLVIASTAASTFPLHIAPTIRDALRRQGLSSSDARMIYKMGAPIMINPISVNLVYYGNWTLNQKSIIEDFIHGIGKSDWWKTERKYYFQANASAPRYHISDQVTLGTTVDDNYSMGKSLLGNNITDIIQKYINDGTFAASTDTIYFVLTAGDVQESSSDSTGNYGFCSAYCGYHSSWKANNQPELYFSMAGNPSGCLNTCGTQLNSELSPNGDLAIDAMLSVIAHEIAETASDPSQITAWMDTDSQENCDKCAHRFGNTTIDANGANFNMGWKNRKFLIQMNWDLESTECVVGSPGYTPPSLPPKTTTSVLPKTTTSVLPETTISVLPKTTASVLSKTTASALPKTTISVLPKTTTSVLSKTTTSALPETTTSVLPKTTISVLPKTTISVLPETTISVLPETTASVLSKTTASALPETTTSVLPETTISVLPKTTTSALPETTTSVLPKTTASVLPKTTISVLPETTTSVLPKTTLHSTHTPRSTKTGSHSTHTPRSTKTGSHSRHTPRSTKTGSHSRHTPRSTKTGLHSRHTPRSTKTGSHSTHTPRSTKTGSHSRHTPRSTKTGSHSRHTPTIHKNWFA</sequence>
<dbReference type="PANTHER" id="PTHR31279:SF58">
    <property type="entry name" value="PROTEIN EXORDIUM-LIKE 2"/>
    <property type="match status" value="1"/>
</dbReference>
<reference evidence="7 8" key="2">
    <citation type="submission" date="2016-05" db="EMBL/GenBank/DDBJ databases">
        <title>Lineage-specific infection strategies underlie the spectrum of fungal disease in amphibians.</title>
        <authorList>
            <person name="Cuomo C.A."/>
            <person name="Farrer R.A."/>
            <person name="James T."/>
            <person name="Longcore J."/>
            <person name="Birren B."/>
        </authorList>
    </citation>
    <scope>NUCLEOTIDE SEQUENCE [LARGE SCALE GENOMIC DNA]</scope>
    <source>
        <strain evidence="7 8">JEL423</strain>
    </source>
</reference>
<evidence type="ECO:0000256" key="2">
    <source>
        <dbReference type="ARBA" id="ARBA00022525"/>
    </source>
</evidence>
<comment type="similarity">
    <text evidence="4">Belongs to the EXORDIUM family.</text>
</comment>
<dbReference type="EMBL" id="DS022309">
    <property type="protein sequence ID" value="OAJ43332.1"/>
    <property type="molecule type" value="Genomic_DNA"/>
</dbReference>
<gene>
    <name evidence="7" type="ORF">BDEG_26699</name>
</gene>
<feature type="compositionally biased region" description="Polar residues" evidence="5">
    <location>
        <begin position="544"/>
        <end position="561"/>
    </location>
</feature>
<evidence type="ECO:0000256" key="4">
    <source>
        <dbReference type="ARBA" id="ARBA00023591"/>
    </source>
</evidence>
<dbReference type="GO" id="GO:0005576">
    <property type="term" value="C:extracellular region"/>
    <property type="evidence" value="ECO:0007669"/>
    <property type="project" value="UniProtKB-SubCell"/>
</dbReference>
<keyword evidence="3 6" id="KW-0732">Signal</keyword>